<keyword evidence="3 4" id="KW-0687">Ribonucleoprotein</keyword>
<dbReference type="OrthoDB" id="9809073at2"/>
<comment type="similarity">
    <text evidence="1 4 5">Belongs to the bacterial ribosomal protein bL17 family.</text>
</comment>
<dbReference type="HAMAP" id="MF_01368">
    <property type="entry name" value="Ribosomal_bL17"/>
    <property type="match status" value="1"/>
</dbReference>
<dbReference type="Proteomes" id="UP000237968">
    <property type="component" value="Unassembled WGS sequence"/>
</dbReference>
<evidence type="ECO:0000313" key="6">
    <source>
        <dbReference type="EMBL" id="PRP91500.1"/>
    </source>
</evidence>
<dbReference type="RefSeq" id="WP_106394685.1">
    <property type="nucleotide sequence ID" value="NZ_PVNK01000240.1"/>
</dbReference>
<dbReference type="Gene3D" id="3.90.1030.10">
    <property type="entry name" value="Ribosomal protein L17"/>
    <property type="match status" value="1"/>
</dbReference>
<dbReference type="EMBL" id="PVNK01000240">
    <property type="protein sequence ID" value="PRP91500.1"/>
    <property type="molecule type" value="Genomic_DNA"/>
</dbReference>
<dbReference type="InterPro" id="IPR036373">
    <property type="entry name" value="Ribosomal_bL17_sf"/>
</dbReference>
<dbReference type="GO" id="GO:0006412">
    <property type="term" value="P:translation"/>
    <property type="evidence" value="ECO:0007669"/>
    <property type="project" value="UniProtKB-UniRule"/>
</dbReference>
<evidence type="ECO:0000256" key="5">
    <source>
        <dbReference type="RuleBase" id="RU000660"/>
    </source>
</evidence>
<reference evidence="6 7" key="1">
    <citation type="submission" date="2018-03" db="EMBL/GenBank/DDBJ databases">
        <title>Draft Genome Sequences of the Obligatory Marine Myxobacteria Enhygromyxa salina SWB005.</title>
        <authorList>
            <person name="Poehlein A."/>
            <person name="Moghaddam J.A."/>
            <person name="Harms H."/>
            <person name="Alanjari M."/>
            <person name="Koenig G.M."/>
            <person name="Daniel R."/>
            <person name="Schaeberle T.F."/>
        </authorList>
    </citation>
    <scope>NUCLEOTIDE SEQUENCE [LARGE SCALE GENOMIC DNA]</scope>
    <source>
        <strain evidence="6 7">SWB005</strain>
    </source>
</reference>
<dbReference type="PANTHER" id="PTHR14413:SF16">
    <property type="entry name" value="LARGE RIBOSOMAL SUBUNIT PROTEIN BL17M"/>
    <property type="match status" value="1"/>
</dbReference>
<dbReference type="NCBIfam" id="TIGR00059">
    <property type="entry name" value="L17"/>
    <property type="match status" value="1"/>
</dbReference>
<sequence>MRHQKSGRKLGRNSAHRKAMFRNMVTSLLRHERITTTAAKAKELRGHVERTISVGVRLGDLLDKPKDERTRDEQARYAHAMAHAGKTVQDREILHKLFEDIAPRARKRPGGYTRVIRLGRRKGDAAETAIIELVDRKIPEAEGAGDTIA</sequence>
<comment type="caution">
    <text evidence="6">The sequence shown here is derived from an EMBL/GenBank/DDBJ whole genome shotgun (WGS) entry which is preliminary data.</text>
</comment>
<comment type="subunit">
    <text evidence="4">Part of the 50S ribosomal subunit. Contacts protein L32.</text>
</comment>
<keyword evidence="2 4" id="KW-0689">Ribosomal protein</keyword>
<dbReference type="SUPFAM" id="SSF64263">
    <property type="entry name" value="Prokaryotic ribosomal protein L17"/>
    <property type="match status" value="1"/>
</dbReference>
<dbReference type="AlphaFoldDB" id="A0A2S9XFG1"/>
<dbReference type="InterPro" id="IPR000456">
    <property type="entry name" value="Ribosomal_bL17"/>
</dbReference>
<name>A0A2S9XFG1_9BACT</name>
<accession>A0A2S9XFG1</accession>
<evidence type="ECO:0000256" key="4">
    <source>
        <dbReference type="HAMAP-Rule" id="MF_01368"/>
    </source>
</evidence>
<evidence type="ECO:0000256" key="2">
    <source>
        <dbReference type="ARBA" id="ARBA00022980"/>
    </source>
</evidence>
<dbReference type="GO" id="GO:0003735">
    <property type="term" value="F:structural constituent of ribosome"/>
    <property type="evidence" value="ECO:0007669"/>
    <property type="project" value="InterPro"/>
</dbReference>
<proteinExistence type="inferred from homology"/>
<organism evidence="6 7">
    <name type="scientific">Enhygromyxa salina</name>
    <dbReference type="NCBI Taxonomy" id="215803"/>
    <lineage>
        <taxon>Bacteria</taxon>
        <taxon>Pseudomonadati</taxon>
        <taxon>Myxococcota</taxon>
        <taxon>Polyangia</taxon>
        <taxon>Nannocystales</taxon>
        <taxon>Nannocystaceae</taxon>
        <taxon>Enhygromyxa</taxon>
    </lineage>
</organism>
<protein>
    <recommendedName>
        <fullName evidence="4">Large ribosomal subunit protein bL17</fullName>
    </recommendedName>
</protein>
<evidence type="ECO:0000256" key="1">
    <source>
        <dbReference type="ARBA" id="ARBA00008777"/>
    </source>
</evidence>
<keyword evidence="7" id="KW-1185">Reference proteome</keyword>
<gene>
    <name evidence="4 6" type="primary">rplQ</name>
    <name evidence="6" type="ORF">ENSA5_54740</name>
</gene>
<evidence type="ECO:0000256" key="3">
    <source>
        <dbReference type="ARBA" id="ARBA00023274"/>
    </source>
</evidence>
<evidence type="ECO:0000313" key="7">
    <source>
        <dbReference type="Proteomes" id="UP000237968"/>
    </source>
</evidence>
<dbReference type="PANTHER" id="PTHR14413">
    <property type="entry name" value="RIBOSOMAL PROTEIN L17"/>
    <property type="match status" value="1"/>
</dbReference>
<dbReference type="GO" id="GO:0022625">
    <property type="term" value="C:cytosolic large ribosomal subunit"/>
    <property type="evidence" value="ECO:0007669"/>
    <property type="project" value="TreeGrafter"/>
</dbReference>
<dbReference type="Pfam" id="PF01196">
    <property type="entry name" value="Ribosomal_L17"/>
    <property type="match status" value="1"/>
</dbReference>